<dbReference type="InterPro" id="IPR029063">
    <property type="entry name" value="SAM-dependent_MTases_sf"/>
</dbReference>
<evidence type="ECO:0000256" key="1">
    <source>
        <dbReference type="ARBA" id="ARBA00022603"/>
    </source>
</evidence>
<dbReference type="eggNOG" id="COG2813">
    <property type="taxonomic scope" value="Bacteria"/>
</dbReference>
<dbReference type="CDD" id="cd02440">
    <property type="entry name" value="AdoMet_MTases"/>
    <property type="match status" value="1"/>
</dbReference>
<dbReference type="PANTHER" id="PTHR47816:SF4">
    <property type="entry name" value="RIBOSOMAL RNA SMALL SUBUNIT METHYLTRANSFERASE C"/>
    <property type="match status" value="1"/>
</dbReference>
<dbReference type="Proteomes" id="UP000030643">
    <property type="component" value="Unassembled WGS sequence"/>
</dbReference>
<sequence length="204" mass="22192">MAEHYYTSAPTTAHDEHTWDFPLFDNNLKFTTDAGVFSKTTVDYGTRVMLTAFDYKKVPAGEILDLGAGYGPVAISLAKLLPDRHFVAAEINQRAAELSERNALQNGVADQIKVIQSDRYQALGNAKYAAILTNPPVRAGKQIVSDMLAQAADHLVPNGTLTVVLQKKQGAPSAKVLMADTFGNVEVIAKDKGYYILESTYLGQ</sequence>
<evidence type="ECO:0000313" key="4">
    <source>
        <dbReference type="EMBL" id="GAK30002.1"/>
    </source>
</evidence>
<dbReference type="GO" id="GO:0008757">
    <property type="term" value="F:S-adenosylmethionine-dependent methyltransferase activity"/>
    <property type="evidence" value="ECO:0007669"/>
    <property type="project" value="InterPro"/>
</dbReference>
<name>A0A069CRK9_WEIOS</name>
<keyword evidence="2" id="KW-0808">Transferase</keyword>
<reference evidence="5" key="1">
    <citation type="journal article" date="2014" name="Genome Announc.">
        <title>Draft genome sequence of Weissella oryzae SG25T, isolated from fermented rice grains.</title>
        <authorList>
            <person name="Tanizawa Y."/>
            <person name="Fujisawa T."/>
            <person name="Mochizuki T."/>
            <person name="Kaminuma E."/>
            <person name="Suzuki Y."/>
            <person name="Nakamura Y."/>
            <person name="Tohno M."/>
        </authorList>
    </citation>
    <scope>NUCLEOTIDE SEQUENCE [LARGE SCALE GENOMIC DNA]</scope>
    <source>
        <strain evidence="5">DSM 25784 / JCM 18191 / LMG 30913 / SG25</strain>
    </source>
</reference>
<dbReference type="PANTHER" id="PTHR47816">
    <property type="entry name" value="RIBOSOMAL RNA SMALL SUBUNIT METHYLTRANSFERASE C"/>
    <property type="match status" value="1"/>
</dbReference>
<dbReference type="STRING" id="1329250.WOSG25_010890"/>
<dbReference type="Gene3D" id="3.40.50.150">
    <property type="entry name" value="Vaccinia Virus protein VP39"/>
    <property type="match status" value="1"/>
</dbReference>
<dbReference type="Pfam" id="PF05175">
    <property type="entry name" value="MTS"/>
    <property type="match status" value="1"/>
</dbReference>
<dbReference type="SUPFAM" id="SSF53335">
    <property type="entry name" value="S-adenosyl-L-methionine-dependent methyltransferases"/>
    <property type="match status" value="1"/>
</dbReference>
<dbReference type="EMBL" id="DF820484">
    <property type="protein sequence ID" value="GAK30002.1"/>
    <property type="molecule type" value="Genomic_DNA"/>
</dbReference>
<organism evidence="4 5">
    <name type="scientific">Weissella oryzae (strain DSM 25784 / JCM 18191 / LMG 30913 / SG25)</name>
    <dbReference type="NCBI Taxonomy" id="1329250"/>
    <lineage>
        <taxon>Bacteria</taxon>
        <taxon>Bacillati</taxon>
        <taxon>Bacillota</taxon>
        <taxon>Bacilli</taxon>
        <taxon>Lactobacillales</taxon>
        <taxon>Lactobacillaceae</taxon>
        <taxon>Weissella</taxon>
    </lineage>
</organism>
<gene>
    <name evidence="4" type="primary">rsmC</name>
    <name evidence="4" type="ORF">WOSG25_010890</name>
</gene>
<dbReference type="InterPro" id="IPR046977">
    <property type="entry name" value="RsmC/RlmG"/>
</dbReference>
<dbReference type="GO" id="GO:0032259">
    <property type="term" value="P:methylation"/>
    <property type="evidence" value="ECO:0007669"/>
    <property type="project" value="UniProtKB-KW"/>
</dbReference>
<dbReference type="RefSeq" id="WP_027698147.1">
    <property type="nucleotide sequence ID" value="NZ_DF820484.1"/>
</dbReference>
<keyword evidence="1 4" id="KW-0489">Methyltransferase</keyword>
<evidence type="ECO:0000259" key="3">
    <source>
        <dbReference type="Pfam" id="PF05175"/>
    </source>
</evidence>
<evidence type="ECO:0000256" key="2">
    <source>
        <dbReference type="ARBA" id="ARBA00022679"/>
    </source>
</evidence>
<accession>A0A069CRK9</accession>
<keyword evidence="5" id="KW-1185">Reference proteome</keyword>
<proteinExistence type="predicted"/>
<dbReference type="AlphaFoldDB" id="A0A069CRK9"/>
<dbReference type="InterPro" id="IPR007848">
    <property type="entry name" value="Small_mtfrase_dom"/>
</dbReference>
<protein>
    <submittedName>
        <fullName evidence="4">16S RNA G1207 methylase Rsm</fullName>
    </submittedName>
</protein>
<evidence type="ECO:0000313" key="5">
    <source>
        <dbReference type="Proteomes" id="UP000030643"/>
    </source>
</evidence>
<feature type="domain" description="Methyltransferase small" evidence="3">
    <location>
        <begin position="27"/>
        <end position="197"/>
    </location>
</feature>